<dbReference type="Gene3D" id="3.30.450.60">
    <property type="match status" value="1"/>
</dbReference>
<sequence length="277" mass="31336">MTIRAVLIFNNYGRPRLTKFYSHLPTDRQQTLIQLIFQIVSRRDENAVCNFLDAPELTPFLPPTAGDAWSRLKTTSSLKSDEQEDVSSDFDPWLDYEDDLSTEKLQYHHATHRWRPDDELRVIYRHYATLYFVLVVDQSESELGILDLIQVLVEALDESFENVCELDLIFHFEEVHAIVDQIVQGGLVLETNLGQIVTAVQAVRQAYKAPLSSASSISSLPGSLASSLSSTWSPLSLGHLADRGTDTLDFIQQFGSQYWHAIQSNAARPSGMRSRFS</sequence>
<dbReference type="OrthoDB" id="10261046at2759"/>
<feature type="domain" description="AP complex mu/sigma subunit" evidence="6">
    <location>
        <begin position="119"/>
        <end position="203"/>
    </location>
</feature>
<dbReference type="InterPro" id="IPR011012">
    <property type="entry name" value="Longin-like_dom_sf"/>
</dbReference>
<gene>
    <name evidence="7" type="primary">AP3S2</name>
    <name evidence="7" type="ORF">DNF11_2876</name>
</gene>
<dbReference type="GO" id="GO:0030117">
    <property type="term" value="C:membrane coat"/>
    <property type="evidence" value="ECO:0007669"/>
    <property type="project" value="InterPro"/>
</dbReference>
<comment type="similarity">
    <text evidence="2">Belongs to the adaptor complexes small subunit family.</text>
</comment>
<dbReference type="GO" id="GO:0006886">
    <property type="term" value="P:intracellular protein transport"/>
    <property type="evidence" value="ECO:0007669"/>
    <property type="project" value="InterPro"/>
</dbReference>
<evidence type="ECO:0000313" key="7">
    <source>
        <dbReference type="EMBL" id="AYO43826.1"/>
    </source>
</evidence>
<dbReference type="GO" id="GO:0012505">
    <property type="term" value="C:endomembrane system"/>
    <property type="evidence" value="ECO:0007669"/>
    <property type="project" value="UniProtKB-SubCell"/>
</dbReference>
<dbReference type="PANTHER" id="PTHR11753">
    <property type="entry name" value="ADAPTOR COMPLEXES SMALL SUBUNIT FAMILY"/>
    <property type="match status" value="1"/>
</dbReference>
<dbReference type="PROSITE" id="PS00989">
    <property type="entry name" value="CLAT_ADAPTOR_S"/>
    <property type="match status" value="1"/>
</dbReference>
<evidence type="ECO:0000259" key="6">
    <source>
        <dbReference type="Pfam" id="PF01217"/>
    </source>
</evidence>
<organism evidence="7 8">
    <name type="scientific">Malassezia restricta (strain ATCC 96810 / NBRC 103918 / CBS 7877)</name>
    <name type="common">Seborrheic dermatitis infection agent</name>
    <dbReference type="NCBI Taxonomy" id="425264"/>
    <lineage>
        <taxon>Eukaryota</taxon>
        <taxon>Fungi</taxon>
        <taxon>Dikarya</taxon>
        <taxon>Basidiomycota</taxon>
        <taxon>Ustilaginomycotina</taxon>
        <taxon>Malasseziomycetes</taxon>
        <taxon>Malasseziales</taxon>
        <taxon>Malasseziaceae</taxon>
        <taxon>Malassezia</taxon>
    </lineage>
</organism>
<protein>
    <submittedName>
        <fullName evidence="7">AP-3 complex subunit sigma-2</fullName>
    </submittedName>
</protein>
<dbReference type="VEuPathDB" id="FungiDB:DNF11_2876"/>
<dbReference type="SUPFAM" id="SSF64356">
    <property type="entry name" value="SNARE-like"/>
    <property type="match status" value="2"/>
</dbReference>
<dbReference type="EMBL" id="CP033152">
    <property type="protein sequence ID" value="AYO43826.1"/>
    <property type="molecule type" value="Genomic_DNA"/>
</dbReference>
<comment type="subcellular location">
    <subcellularLocation>
        <location evidence="1">Endomembrane system</location>
    </subcellularLocation>
</comment>
<evidence type="ECO:0000256" key="1">
    <source>
        <dbReference type="ARBA" id="ARBA00004308"/>
    </source>
</evidence>
<accession>A0A3G2S7K0</accession>
<dbReference type="InterPro" id="IPR016635">
    <property type="entry name" value="AP_complex_ssu"/>
</dbReference>
<keyword evidence="4" id="KW-0653">Protein transport</keyword>
<evidence type="ECO:0000256" key="2">
    <source>
        <dbReference type="ARBA" id="ARBA00006972"/>
    </source>
</evidence>
<name>A0A3G2S7K0_MALR7</name>
<dbReference type="InterPro" id="IPR022775">
    <property type="entry name" value="AP_mu_sigma_su"/>
</dbReference>
<evidence type="ECO:0000256" key="3">
    <source>
        <dbReference type="ARBA" id="ARBA00022448"/>
    </source>
</evidence>
<dbReference type="Pfam" id="PF01217">
    <property type="entry name" value="Clat_adaptor_s"/>
    <property type="match status" value="2"/>
</dbReference>
<dbReference type="STRING" id="425264.A0A3G2S7K0"/>
<dbReference type="Proteomes" id="UP000269793">
    <property type="component" value="Chromosome V"/>
</dbReference>
<feature type="domain" description="AP complex mu/sigma subunit" evidence="6">
    <location>
        <begin position="2"/>
        <end position="53"/>
    </location>
</feature>
<proteinExistence type="inferred from homology"/>
<reference evidence="7 8" key="1">
    <citation type="submission" date="2018-10" db="EMBL/GenBank/DDBJ databases">
        <title>Complete genome sequence of Malassezia restricta CBS 7877.</title>
        <authorList>
            <person name="Morand S.C."/>
            <person name="Bertignac M."/>
            <person name="Iltis A."/>
            <person name="Kolder I."/>
            <person name="Pirovano W."/>
            <person name="Jourdain R."/>
            <person name="Clavaud C."/>
        </authorList>
    </citation>
    <scope>NUCLEOTIDE SEQUENCE [LARGE SCALE GENOMIC DNA]</scope>
    <source>
        <strain evidence="7 8">CBS 7877</strain>
    </source>
</reference>
<dbReference type="AlphaFoldDB" id="A0A3G2S7K0"/>
<dbReference type="InterPro" id="IPR000804">
    <property type="entry name" value="Clathrin_sm-chain_CS"/>
</dbReference>
<keyword evidence="3" id="KW-0813">Transport</keyword>
<evidence type="ECO:0000256" key="5">
    <source>
        <dbReference type="ARBA" id="ARBA00023136"/>
    </source>
</evidence>
<dbReference type="GO" id="GO:0016192">
    <property type="term" value="P:vesicle-mediated transport"/>
    <property type="evidence" value="ECO:0007669"/>
    <property type="project" value="InterPro"/>
</dbReference>
<evidence type="ECO:0000313" key="8">
    <source>
        <dbReference type="Proteomes" id="UP000269793"/>
    </source>
</evidence>
<evidence type="ECO:0000256" key="4">
    <source>
        <dbReference type="ARBA" id="ARBA00022927"/>
    </source>
</evidence>
<keyword evidence="8" id="KW-1185">Reference proteome</keyword>
<keyword evidence="5" id="KW-0472">Membrane</keyword>